<evidence type="ECO:0000259" key="1">
    <source>
        <dbReference type="Pfam" id="PF00078"/>
    </source>
</evidence>
<organism evidence="2">
    <name type="scientific">Tanacetum cinerariifolium</name>
    <name type="common">Dalmatian daisy</name>
    <name type="synonym">Chrysanthemum cinerariifolium</name>
    <dbReference type="NCBI Taxonomy" id="118510"/>
    <lineage>
        <taxon>Eukaryota</taxon>
        <taxon>Viridiplantae</taxon>
        <taxon>Streptophyta</taxon>
        <taxon>Embryophyta</taxon>
        <taxon>Tracheophyta</taxon>
        <taxon>Spermatophyta</taxon>
        <taxon>Magnoliopsida</taxon>
        <taxon>eudicotyledons</taxon>
        <taxon>Gunneridae</taxon>
        <taxon>Pentapetalae</taxon>
        <taxon>asterids</taxon>
        <taxon>campanulids</taxon>
        <taxon>Asterales</taxon>
        <taxon>Asteraceae</taxon>
        <taxon>Asteroideae</taxon>
        <taxon>Anthemideae</taxon>
        <taxon>Anthemidinae</taxon>
        <taxon>Tanacetum</taxon>
    </lineage>
</organism>
<comment type="caution">
    <text evidence="2">The sequence shown here is derived from an EMBL/GenBank/DDBJ whole genome shotgun (WGS) entry which is preliminary data.</text>
</comment>
<dbReference type="InterPro" id="IPR043128">
    <property type="entry name" value="Rev_trsase/Diguanyl_cyclase"/>
</dbReference>
<name>A0A699KF42_TANCI</name>
<proteinExistence type="predicted"/>
<dbReference type="EMBL" id="BKCJ010506234">
    <property type="protein sequence ID" value="GFA88017.1"/>
    <property type="molecule type" value="Genomic_DNA"/>
</dbReference>
<dbReference type="Gene3D" id="3.30.70.270">
    <property type="match status" value="1"/>
</dbReference>
<reference evidence="2" key="1">
    <citation type="journal article" date="2019" name="Sci. Rep.">
        <title>Draft genome of Tanacetum cinerariifolium, the natural source of mosquito coil.</title>
        <authorList>
            <person name="Yamashiro T."/>
            <person name="Shiraishi A."/>
            <person name="Satake H."/>
            <person name="Nakayama K."/>
        </authorList>
    </citation>
    <scope>NUCLEOTIDE SEQUENCE</scope>
</reference>
<feature type="domain" description="Reverse transcriptase" evidence="1">
    <location>
        <begin position="330"/>
        <end position="399"/>
    </location>
</feature>
<dbReference type="Pfam" id="PF00078">
    <property type="entry name" value="RVT_1"/>
    <property type="match status" value="1"/>
</dbReference>
<dbReference type="InterPro" id="IPR043502">
    <property type="entry name" value="DNA/RNA_pol_sf"/>
</dbReference>
<keyword evidence="2" id="KW-0808">Transferase</keyword>
<evidence type="ECO:0000313" key="2">
    <source>
        <dbReference type="EMBL" id="GFA88017.1"/>
    </source>
</evidence>
<sequence>IMPPRRVKKKSVKMLVEKCVGKAVEEYEKTRDNLDNAESSRGNTENVGGTTNVQGCLFEGFLKESRETSPLQGLQLFMKQSIWPMNWSSKQFRVGLQELVKAIKARGRTTKEAPTTITPTITATTAISTSNKTGDRRLLEPMLHPQQREIHCRVRLPDAGENYLQNMTCYGCGEKGHLRNKFPKGTNQRNEGARTRAYAMGTENPQQNTNVVTNSSHFATEWADIKIQGERPEKDPKLLSCIKAEEKKPEDIRIVRDFPKVFPDDLSGLPLVCEIEFCIDLIPRALPVVKSPYQLAPLEMLELSNQLKEIQEKGFIRPSHSPWGAPVLFVKKKDNALRMCIDYRELNKLTIKNCYPLPRIDDIFDQLQGVCCFSKIDLRLGYNQLRVRGEDISKTAFKT</sequence>
<keyword evidence="2" id="KW-0695">RNA-directed DNA polymerase</keyword>
<dbReference type="Gene3D" id="3.10.10.10">
    <property type="entry name" value="HIV Type 1 Reverse Transcriptase, subunit A, domain 1"/>
    <property type="match status" value="1"/>
</dbReference>
<dbReference type="InterPro" id="IPR053134">
    <property type="entry name" value="RNA-dir_DNA_polymerase"/>
</dbReference>
<dbReference type="GO" id="GO:0003964">
    <property type="term" value="F:RNA-directed DNA polymerase activity"/>
    <property type="evidence" value="ECO:0007669"/>
    <property type="project" value="UniProtKB-KW"/>
</dbReference>
<dbReference type="PANTHER" id="PTHR24559:SF444">
    <property type="entry name" value="REVERSE TRANSCRIPTASE DOMAIN-CONTAINING PROTEIN"/>
    <property type="match status" value="1"/>
</dbReference>
<accession>A0A699KF42</accession>
<dbReference type="CDD" id="cd01647">
    <property type="entry name" value="RT_LTR"/>
    <property type="match status" value="1"/>
</dbReference>
<protein>
    <submittedName>
        <fullName evidence="2">Putative reverse transcriptase domain-containing protein</fullName>
    </submittedName>
</protein>
<dbReference type="PANTHER" id="PTHR24559">
    <property type="entry name" value="TRANSPOSON TY3-I GAG-POL POLYPROTEIN"/>
    <property type="match status" value="1"/>
</dbReference>
<keyword evidence="2" id="KW-0548">Nucleotidyltransferase</keyword>
<feature type="non-terminal residue" evidence="2">
    <location>
        <position position="1"/>
    </location>
</feature>
<feature type="non-terminal residue" evidence="2">
    <location>
        <position position="399"/>
    </location>
</feature>
<dbReference type="InterPro" id="IPR000477">
    <property type="entry name" value="RT_dom"/>
</dbReference>
<dbReference type="AlphaFoldDB" id="A0A699KF42"/>
<dbReference type="SUPFAM" id="SSF56672">
    <property type="entry name" value="DNA/RNA polymerases"/>
    <property type="match status" value="1"/>
</dbReference>
<gene>
    <name evidence="2" type="ORF">Tci_659989</name>
</gene>